<protein>
    <submittedName>
        <fullName evidence="1">SnoaL-like polyketide cyclase</fullName>
    </submittedName>
</protein>
<dbReference type="Gene3D" id="3.10.450.50">
    <property type="match status" value="1"/>
</dbReference>
<dbReference type="KEGG" id="nev:NTE_03081"/>
<accession>A0A075MV41</accession>
<dbReference type="OrthoDB" id="113947at2157"/>
<dbReference type="eggNOG" id="arCOG06513">
    <property type="taxonomic scope" value="Archaea"/>
</dbReference>
<sequence>MKGFGGRMIQPPNKKFRIEFCTVAHWKGGKITEERLFYDLMGMTGPIGAPP</sequence>
<keyword evidence="2" id="KW-1185">Reference proteome</keyword>
<dbReference type="Pfam" id="PF07366">
    <property type="entry name" value="SnoaL"/>
    <property type="match status" value="1"/>
</dbReference>
<organism evidence="1 2">
    <name type="scientific">Candidatus Nitrososphaera evergladensis SR1</name>
    <dbReference type="NCBI Taxonomy" id="1459636"/>
    <lineage>
        <taxon>Archaea</taxon>
        <taxon>Nitrososphaerota</taxon>
        <taxon>Nitrososphaeria</taxon>
        <taxon>Nitrososphaerales</taxon>
        <taxon>Nitrososphaeraceae</taxon>
        <taxon>Nitrososphaera</taxon>
    </lineage>
</organism>
<evidence type="ECO:0000313" key="1">
    <source>
        <dbReference type="EMBL" id="AIF85115.1"/>
    </source>
</evidence>
<dbReference type="AlphaFoldDB" id="A0A075MV41"/>
<dbReference type="Proteomes" id="UP000028194">
    <property type="component" value="Chromosome"/>
</dbReference>
<dbReference type="EMBL" id="CP007174">
    <property type="protein sequence ID" value="AIF85115.1"/>
    <property type="molecule type" value="Genomic_DNA"/>
</dbReference>
<reference evidence="1 2" key="1">
    <citation type="journal article" date="2014" name="PLoS ONE">
        <title>Genome Sequence of Candidatus Nitrososphaera evergladensis from Group I.1b Enriched from Everglades Soil Reveals Novel Genomic Features of the Ammonia-Oxidizing Archaea.</title>
        <authorList>
            <person name="Zhalnina K.V."/>
            <person name="Dias R."/>
            <person name="Leonard M.T."/>
            <person name="Dorr de Quadros P."/>
            <person name="Camargo F.A."/>
            <person name="Drew J.C."/>
            <person name="Farmerie W.G."/>
            <person name="Daroub S.H."/>
            <person name="Triplett E.W."/>
        </authorList>
    </citation>
    <scope>NUCLEOTIDE SEQUENCE [LARGE SCALE GENOMIC DNA]</scope>
    <source>
        <strain evidence="1 2">SR1</strain>
    </source>
</reference>
<dbReference type="InterPro" id="IPR032710">
    <property type="entry name" value="NTF2-like_dom_sf"/>
</dbReference>
<dbReference type="SUPFAM" id="SSF54427">
    <property type="entry name" value="NTF2-like"/>
    <property type="match status" value="1"/>
</dbReference>
<evidence type="ECO:0000313" key="2">
    <source>
        <dbReference type="Proteomes" id="UP000028194"/>
    </source>
</evidence>
<gene>
    <name evidence="1" type="ORF">NTE_03081</name>
</gene>
<name>A0A075MV41_9ARCH</name>
<dbReference type="InterPro" id="IPR009959">
    <property type="entry name" value="Cyclase_SnoaL-like"/>
</dbReference>
<dbReference type="STRING" id="1459636.NTE_03081"/>
<proteinExistence type="predicted"/>
<dbReference type="HOGENOM" id="CLU_3093927_0_0_2"/>
<dbReference type="GO" id="GO:0030638">
    <property type="term" value="P:polyketide metabolic process"/>
    <property type="evidence" value="ECO:0007669"/>
    <property type="project" value="InterPro"/>
</dbReference>